<evidence type="ECO:0000256" key="8">
    <source>
        <dbReference type="ARBA" id="ARBA00049244"/>
    </source>
</evidence>
<comment type="caution">
    <text evidence="11">The sequence shown here is derived from an EMBL/GenBank/DDBJ whole genome shotgun (WGS) entry which is preliminary data.</text>
</comment>
<keyword evidence="4 11" id="KW-0548">Nucleotidyltransferase</keyword>
<name>A0AAP5AFL0_9GAMM</name>
<evidence type="ECO:0000256" key="9">
    <source>
        <dbReference type="NCBIfam" id="TIGR01128"/>
    </source>
</evidence>
<dbReference type="GO" id="GO:0009360">
    <property type="term" value="C:DNA polymerase III complex"/>
    <property type="evidence" value="ECO:0007669"/>
    <property type="project" value="UniProtKB-UniRule"/>
</dbReference>
<dbReference type="RefSeq" id="WP_093533420.1">
    <property type="nucleotide sequence ID" value="NZ_CP088000.1"/>
</dbReference>
<dbReference type="InterPro" id="IPR027417">
    <property type="entry name" value="P-loop_NTPase"/>
</dbReference>
<evidence type="ECO:0000256" key="3">
    <source>
        <dbReference type="ARBA" id="ARBA00022679"/>
    </source>
</evidence>
<dbReference type="SUPFAM" id="SSF52540">
    <property type="entry name" value="P-loop containing nucleoside triphosphate hydrolases"/>
    <property type="match status" value="1"/>
</dbReference>
<evidence type="ECO:0000313" key="11">
    <source>
        <dbReference type="EMBL" id="MDQ1107952.1"/>
    </source>
</evidence>
<comment type="catalytic activity">
    <reaction evidence="8">
        <text>DNA(n) + a 2'-deoxyribonucleoside 5'-triphosphate = DNA(n+1) + diphosphate</text>
        <dbReference type="Rhea" id="RHEA:22508"/>
        <dbReference type="Rhea" id="RHEA-COMP:17339"/>
        <dbReference type="Rhea" id="RHEA-COMP:17340"/>
        <dbReference type="ChEBI" id="CHEBI:33019"/>
        <dbReference type="ChEBI" id="CHEBI:61560"/>
        <dbReference type="ChEBI" id="CHEBI:173112"/>
        <dbReference type="EC" id="2.7.7.7"/>
    </reaction>
</comment>
<dbReference type="AlphaFoldDB" id="A0AAP5AFL0"/>
<gene>
    <name evidence="11" type="ORF">QE424_001111</name>
</gene>
<accession>A0AAP5AFL0</accession>
<keyword evidence="3 11" id="KW-0808">Transferase</keyword>
<evidence type="ECO:0000256" key="2">
    <source>
        <dbReference type="ARBA" id="ARBA00017703"/>
    </source>
</evidence>
<dbReference type="EMBL" id="JAUTAS010000001">
    <property type="protein sequence ID" value="MDQ1107952.1"/>
    <property type="molecule type" value="Genomic_DNA"/>
</dbReference>
<dbReference type="PANTHER" id="PTHR34388">
    <property type="entry name" value="DNA POLYMERASE III SUBUNIT DELTA"/>
    <property type="match status" value="1"/>
</dbReference>
<dbReference type="NCBIfam" id="TIGR01128">
    <property type="entry name" value="holA"/>
    <property type="match status" value="1"/>
</dbReference>
<proteinExistence type="inferred from homology"/>
<dbReference type="InterPro" id="IPR005790">
    <property type="entry name" value="DNA_polIII_delta"/>
</dbReference>
<dbReference type="EC" id="2.7.7.7" evidence="1 9"/>
<evidence type="ECO:0000256" key="5">
    <source>
        <dbReference type="ARBA" id="ARBA00022705"/>
    </source>
</evidence>
<evidence type="ECO:0000259" key="10">
    <source>
        <dbReference type="Pfam" id="PF06144"/>
    </source>
</evidence>
<dbReference type="PANTHER" id="PTHR34388:SF1">
    <property type="entry name" value="DNA POLYMERASE III SUBUNIT DELTA"/>
    <property type="match status" value="1"/>
</dbReference>
<dbReference type="Gene3D" id="1.10.8.60">
    <property type="match status" value="1"/>
</dbReference>
<evidence type="ECO:0000256" key="4">
    <source>
        <dbReference type="ARBA" id="ARBA00022695"/>
    </source>
</evidence>
<dbReference type="Proteomes" id="UP001226084">
    <property type="component" value="Unassembled WGS sequence"/>
</dbReference>
<keyword evidence="5" id="KW-0235">DNA replication</keyword>
<dbReference type="Gene3D" id="3.40.50.300">
    <property type="entry name" value="P-loop containing nucleotide triphosphate hydrolases"/>
    <property type="match status" value="1"/>
</dbReference>
<evidence type="ECO:0000256" key="1">
    <source>
        <dbReference type="ARBA" id="ARBA00012417"/>
    </source>
</evidence>
<dbReference type="InterPro" id="IPR010372">
    <property type="entry name" value="DNA_pol3_delta_N"/>
</dbReference>
<dbReference type="GO" id="GO:0003677">
    <property type="term" value="F:DNA binding"/>
    <property type="evidence" value="ECO:0007669"/>
    <property type="project" value="InterPro"/>
</dbReference>
<reference evidence="11" key="1">
    <citation type="submission" date="2023-07" db="EMBL/GenBank/DDBJ databases">
        <title>Functional and genomic diversity of the sorghum phyllosphere microbiome.</title>
        <authorList>
            <person name="Shade A."/>
        </authorList>
    </citation>
    <scope>NUCLEOTIDE SEQUENCE</scope>
    <source>
        <strain evidence="11">SORGH_AS_0457</strain>
    </source>
</reference>
<evidence type="ECO:0000256" key="7">
    <source>
        <dbReference type="ARBA" id="ARBA00034754"/>
    </source>
</evidence>
<dbReference type="GO" id="GO:0006261">
    <property type="term" value="P:DNA-templated DNA replication"/>
    <property type="evidence" value="ECO:0007669"/>
    <property type="project" value="TreeGrafter"/>
</dbReference>
<protein>
    <recommendedName>
        <fullName evidence="2 9">DNA polymerase III subunit delta</fullName>
        <ecNumber evidence="1 9">2.7.7.7</ecNumber>
    </recommendedName>
</protein>
<comment type="similarity">
    <text evidence="7">Belongs to the DNA polymerase HolA subunit family.</text>
</comment>
<dbReference type="SUPFAM" id="SSF48019">
    <property type="entry name" value="post-AAA+ oligomerization domain-like"/>
    <property type="match status" value="1"/>
</dbReference>
<dbReference type="InterPro" id="IPR008921">
    <property type="entry name" value="DNA_pol3_clamp-load_cplx_C"/>
</dbReference>
<evidence type="ECO:0000313" key="12">
    <source>
        <dbReference type="Proteomes" id="UP001226084"/>
    </source>
</evidence>
<dbReference type="Gene3D" id="1.20.272.10">
    <property type="match status" value="1"/>
</dbReference>
<sequence>MELRPEQLASQPASQALAPVYLIAGPETLRVLEAADAVRARARADGISEREVFDADGRDFDWNQLDATFNAPSLFSARRLVELRLPTGKPGKEGGEVISQFCANPAPDVILLITCNEWSKAHQGKWAEAVSRVGVLSVAWAIKPHELPDWIERRLRQQGLRADPAAVQRLAERVEGNLLAAAQEIDKLALLASGQTLDVDTMESLVADAARYDVFRLLEATFSGQPAAVLRMLAGLRGEGEAVAALMPMVIREMLSTAALARVQARGGNLAAEMKSRGIWESRQAPFKRALQRHPEAKRWERFVAEAGLVDRMAKGRADGDAWLGLERLLVAVAEARAVRLLARA</sequence>
<dbReference type="Pfam" id="PF06144">
    <property type="entry name" value="DNA_pol3_delta"/>
    <property type="match status" value="1"/>
</dbReference>
<dbReference type="CDD" id="cd18138">
    <property type="entry name" value="HLD_clamp_pol_III_delta"/>
    <property type="match status" value="1"/>
</dbReference>
<feature type="domain" description="DNA polymerase III delta N-terminal" evidence="10">
    <location>
        <begin position="21"/>
        <end position="123"/>
    </location>
</feature>
<evidence type="ECO:0000256" key="6">
    <source>
        <dbReference type="ARBA" id="ARBA00022932"/>
    </source>
</evidence>
<dbReference type="GO" id="GO:0003887">
    <property type="term" value="F:DNA-directed DNA polymerase activity"/>
    <property type="evidence" value="ECO:0007669"/>
    <property type="project" value="UniProtKB-UniRule"/>
</dbReference>
<organism evidence="11 12">
    <name type="scientific">Stenotrophomonas rhizophila</name>
    <dbReference type="NCBI Taxonomy" id="216778"/>
    <lineage>
        <taxon>Bacteria</taxon>
        <taxon>Pseudomonadati</taxon>
        <taxon>Pseudomonadota</taxon>
        <taxon>Gammaproteobacteria</taxon>
        <taxon>Lysobacterales</taxon>
        <taxon>Lysobacteraceae</taxon>
        <taxon>Stenotrophomonas</taxon>
    </lineage>
</organism>
<keyword evidence="6" id="KW-0239">DNA-directed DNA polymerase</keyword>